<feature type="transmembrane region" description="Helical" evidence="1">
    <location>
        <begin position="29"/>
        <end position="48"/>
    </location>
</feature>
<dbReference type="Proteomes" id="UP000593765">
    <property type="component" value="Chromosome"/>
</dbReference>
<evidence type="ECO:0000313" key="2">
    <source>
        <dbReference type="EMBL" id="QOV89181.1"/>
    </source>
</evidence>
<gene>
    <name evidence="2" type="ORF">IPV69_23685</name>
</gene>
<keyword evidence="1" id="KW-0812">Transmembrane</keyword>
<proteinExistence type="predicted"/>
<organism evidence="2 3">
    <name type="scientific">Humisphaera borealis</name>
    <dbReference type="NCBI Taxonomy" id="2807512"/>
    <lineage>
        <taxon>Bacteria</taxon>
        <taxon>Pseudomonadati</taxon>
        <taxon>Planctomycetota</taxon>
        <taxon>Phycisphaerae</taxon>
        <taxon>Tepidisphaerales</taxon>
        <taxon>Tepidisphaeraceae</taxon>
        <taxon>Humisphaera</taxon>
    </lineage>
</organism>
<protein>
    <submittedName>
        <fullName evidence="2">DUF3309 domain-containing protein</fullName>
    </submittedName>
</protein>
<dbReference type="EMBL" id="CP063458">
    <property type="protein sequence ID" value="QOV89181.1"/>
    <property type="molecule type" value="Genomic_DNA"/>
</dbReference>
<dbReference type="RefSeq" id="WP_206292204.1">
    <property type="nucleotide sequence ID" value="NZ_CP063458.1"/>
</dbReference>
<dbReference type="AlphaFoldDB" id="A0A7M2WWG6"/>
<dbReference type="KEGG" id="hbs:IPV69_23685"/>
<reference evidence="2 3" key="1">
    <citation type="submission" date="2020-10" db="EMBL/GenBank/DDBJ databases">
        <title>Wide distribution of Phycisphaera-like planctomycetes from WD2101 soil group in peatlands and genome analysis of the first cultivated representative.</title>
        <authorList>
            <person name="Dedysh S.N."/>
            <person name="Beletsky A.V."/>
            <person name="Ivanova A."/>
            <person name="Kulichevskaya I.S."/>
            <person name="Suzina N.E."/>
            <person name="Philippov D.A."/>
            <person name="Rakitin A.L."/>
            <person name="Mardanov A.V."/>
            <person name="Ravin N.V."/>
        </authorList>
    </citation>
    <scope>NUCLEOTIDE SEQUENCE [LARGE SCALE GENOMIC DNA]</scope>
    <source>
        <strain evidence="2 3">M1803</strain>
    </source>
</reference>
<sequence>MPILLIILVVLVILSFGGGLYQPAFRRQGISVGTILLIILVLWLLGVFGSRPY</sequence>
<keyword evidence="1" id="KW-0472">Membrane</keyword>
<evidence type="ECO:0000313" key="3">
    <source>
        <dbReference type="Proteomes" id="UP000593765"/>
    </source>
</evidence>
<keyword evidence="3" id="KW-1185">Reference proteome</keyword>
<accession>A0A7M2WWG6</accession>
<name>A0A7M2WWG6_9BACT</name>
<evidence type="ECO:0000256" key="1">
    <source>
        <dbReference type="SAM" id="Phobius"/>
    </source>
</evidence>
<keyword evidence="1" id="KW-1133">Transmembrane helix</keyword>